<dbReference type="GO" id="GO:0035721">
    <property type="term" value="P:intraciliary retrograde transport"/>
    <property type="evidence" value="ECO:0007669"/>
    <property type="project" value="TreeGrafter"/>
</dbReference>
<dbReference type="InterPro" id="IPR029302">
    <property type="entry name" value="IFT43"/>
</dbReference>
<evidence type="ECO:0000256" key="2">
    <source>
        <dbReference type="SAM" id="MobiDB-lite"/>
    </source>
</evidence>
<keyword evidence="4" id="KW-1185">Reference proteome</keyword>
<feature type="compositionally biased region" description="Basic and acidic residues" evidence="2">
    <location>
        <begin position="70"/>
        <end position="81"/>
    </location>
</feature>
<dbReference type="PANTHER" id="PTHR33724">
    <property type="entry name" value="INTRAFLAGELLAR TRANSPORT PROTEIN 43 HOMOLOG"/>
    <property type="match status" value="1"/>
</dbReference>
<feature type="compositionally biased region" description="Acidic residues" evidence="2">
    <location>
        <begin position="82"/>
        <end position="91"/>
    </location>
</feature>
<dbReference type="Gramene" id="GBG67610">
    <property type="protein sequence ID" value="GBG67610"/>
    <property type="gene ID" value="CBR_g740"/>
</dbReference>
<dbReference type="GO" id="GO:0030991">
    <property type="term" value="C:intraciliary transport particle A"/>
    <property type="evidence" value="ECO:0007669"/>
    <property type="project" value="InterPro"/>
</dbReference>
<protein>
    <submittedName>
        <fullName evidence="3">Uncharacterized protein</fullName>
    </submittedName>
</protein>
<accession>A0A388KC35</accession>
<dbReference type="Proteomes" id="UP000265515">
    <property type="component" value="Unassembled WGS sequence"/>
</dbReference>
<sequence>MRHPRCCCHEKPSASEWRHLQRETDVALRTSILASVKSDSHLPLRSSAPMASLLTRGSAGRLRRGPDRRKHMEEDDVKEIPGLEDEEDVDELTSQVAAPPRPSLPRVQTLKELDQTVQFSLPTHTETGIDLSLLTAVLLPASQIAEEDAVWSPDALLAEIAYEMNSEMEDVSTEKEGEEQAATPKPVLRDRRNTTILSDLRTIVS</sequence>
<gene>
    <name evidence="3" type="ORF">CBR_g740</name>
</gene>
<evidence type="ECO:0000313" key="4">
    <source>
        <dbReference type="Proteomes" id="UP000265515"/>
    </source>
</evidence>
<dbReference type="Pfam" id="PF15305">
    <property type="entry name" value="IFT43"/>
    <property type="match status" value="1"/>
</dbReference>
<dbReference type="AlphaFoldDB" id="A0A388KC35"/>
<keyword evidence="1" id="KW-0970">Cilium biogenesis/degradation</keyword>
<comment type="caution">
    <text evidence="3">The sequence shown here is derived from an EMBL/GenBank/DDBJ whole genome shotgun (WGS) entry which is preliminary data.</text>
</comment>
<dbReference type="EMBL" id="BFEA01000089">
    <property type="protein sequence ID" value="GBG67610.1"/>
    <property type="molecule type" value="Genomic_DNA"/>
</dbReference>
<reference evidence="3 4" key="1">
    <citation type="journal article" date="2018" name="Cell">
        <title>The Chara Genome: Secondary Complexity and Implications for Plant Terrestrialization.</title>
        <authorList>
            <person name="Nishiyama T."/>
            <person name="Sakayama H."/>
            <person name="Vries J.D."/>
            <person name="Buschmann H."/>
            <person name="Saint-Marcoux D."/>
            <person name="Ullrich K.K."/>
            <person name="Haas F.B."/>
            <person name="Vanderstraeten L."/>
            <person name="Becker D."/>
            <person name="Lang D."/>
            <person name="Vosolsobe S."/>
            <person name="Rombauts S."/>
            <person name="Wilhelmsson P.K.I."/>
            <person name="Janitza P."/>
            <person name="Kern R."/>
            <person name="Heyl A."/>
            <person name="Rumpler F."/>
            <person name="Villalobos L.I.A.C."/>
            <person name="Clay J.M."/>
            <person name="Skokan R."/>
            <person name="Toyoda A."/>
            <person name="Suzuki Y."/>
            <person name="Kagoshima H."/>
            <person name="Schijlen E."/>
            <person name="Tajeshwar N."/>
            <person name="Catarino B."/>
            <person name="Hetherington A.J."/>
            <person name="Saltykova A."/>
            <person name="Bonnot C."/>
            <person name="Breuninger H."/>
            <person name="Symeonidi A."/>
            <person name="Radhakrishnan G.V."/>
            <person name="Van Nieuwerburgh F."/>
            <person name="Deforce D."/>
            <person name="Chang C."/>
            <person name="Karol K.G."/>
            <person name="Hedrich R."/>
            <person name="Ulvskov P."/>
            <person name="Glockner G."/>
            <person name="Delwiche C.F."/>
            <person name="Petrasek J."/>
            <person name="Van de Peer Y."/>
            <person name="Friml J."/>
            <person name="Beilby M."/>
            <person name="Dolan L."/>
            <person name="Kohara Y."/>
            <person name="Sugano S."/>
            <person name="Fujiyama A."/>
            <person name="Delaux P.-M."/>
            <person name="Quint M."/>
            <person name="TheiBen G."/>
            <person name="Hagemann M."/>
            <person name="Harholt J."/>
            <person name="Dunand C."/>
            <person name="Zachgo S."/>
            <person name="Langdale J."/>
            <person name="Maumus F."/>
            <person name="Straeten D.V.D."/>
            <person name="Gould S.B."/>
            <person name="Rensing S.A."/>
        </authorList>
    </citation>
    <scope>NUCLEOTIDE SEQUENCE [LARGE SCALE GENOMIC DNA]</scope>
    <source>
        <strain evidence="3 4">S276</strain>
    </source>
</reference>
<dbReference type="GO" id="GO:0005929">
    <property type="term" value="C:cilium"/>
    <property type="evidence" value="ECO:0007669"/>
    <property type="project" value="TreeGrafter"/>
</dbReference>
<feature type="region of interest" description="Disordered" evidence="2">
    <location>
        <begin position="47"/>
        <end position="106"/>
    </location>
</feature>
<evidence type="ECO:0000256" key="1">
    <source>
        <dbReference type="ARBA" id="ARBA00022794"/>
    </source>
</evidence>
<proteinExistence type="predicted"/>
<dbReference type="OrthoDB" id="206950at2759"/>
<dbReference type="PANTHER" id="PTHR33724:SF1">
    <property type="entry name" value="INTRAFLAGELLAR TRANSPORT PROTEIN 43 HOMOLOG"/>
    <property type="match status" value="1"/>
</dbReference>
<name>A0A388KC35_CHABU</name>
<organism evidence="3 4">
    <name type="scientific">Chara braunii</name>
    <name type="common">Braun's stonewort</name>
    <dbReference type="NCBI Taxonomy" id="69332"/>
    <lineage>
        <taxon>Eukaryota</taxon>
        <taxon>Viridiplantae</taxon>
        <taxon>Streptophyta</taxon>
        <taxon>Charophyceae</taxon>
        <taxon>Charales</taxon>
        <taxon>Characeae</taxon>
        <taxon>Chara</taxon>
    </lineage>
</organism>
<evidence type="ECO:0000313" key="3">
    <source>
        <dbReference type="EMBL" id="GBG67610.1"/>
    </source>
</evidence>